<keyword evidence="1" id="KW-1133">Transmembrane helix</keyword>
<proteinExistence type="predicted"/>
<feature type="transmembrane region" description="Helical" evidence="1">
    <location>
        <begin position="54"/>
        <end position="73"/>
    </location>
</feature>
<dbReference type="EMBL" id="JABBMI010000123">
    <property type="protein sequence ID" value="NMK55762.1"/>
    <property type="molecule type" value="Genomic_DNA"/>
</dbReference>
<organism evidence="4 5">
    <name type="scientific">Staphylococcus capitis</name>
    <dbReference type="NCBI Taxonomy" id="29388"/>
    <lineage>
        <taxon>Bacteria</taxon>
        <taxon>Bacillati</taxon>
        <taxon>Bacillota</taxon>
        <taxon>Bacilli</taxon>
        <taxon>Bacillales</taxon>
        <taxon>Staphylococcaceae</taxon>
        <taxon>Staphylococcus</taxon>
    </lineage>
</organism>
<dbReference type="EMBL" id="SCHC01000005">
    <property type="protein sequence ID" value="TBW75550.1"/>
    <property type="molecule type" value="Genomic_DNA"/>
</dbReference>
<evidence type="ECO:0000256" key="1">
    <source>
        <dbReference type="SAM" id="Phobius"/>
    </source>
</evidence>
<dbReference type="AlphaFoldDB" id="A0A0U1E9S7"/>
<evidence type="ECO:0000313" key="3">
    <source>
        <dbReference type="EMBL" id="NMK98922.1"/>
    </source>
</evidence>
<keyword evidence="6" id="KW-1185">Reference proteome</keyword>
<name>A0A0U1E9S7_STACP</name>
<dbReference type="RefSeq" id="WP_002453738.1">
    <property type="nucleotide sequence ID" value="NZ_AP014956.1"/>
</dbReference>
<dbReference type="Proteomes" id="UP000291949">
    <property type="component" value="Unassembled WGS sequence"/>
</dbReference>
<feature type="transmembrane region" description="Helical" evidence="1">
    <location>
        <begin position="5"/>
        <end position="23"/>
    </location>
</feature>
<keyword evidence="1" id="KW-0472">Membrane</keyword>
<evidence type="ECO:0000313" key="7">
    <source>
        <dbReference type="Proteomes" id="UP000550736"/>
    </source>
</evidence>
<feature type="transmembrane region" description="Helical" evidence="1">
    <location>
        <begin position="29"/>
        <end position="47"/>
    </location>
</feature>
<gene>
    <name evidence="4" type="ORF">EQ811_11065</name>
    <name evidence="3" type="ORF">HHM13_12730</name>
    <name evidence="2" type="ORF">HHM24_13660</name>
</gene>
<protein>
    <recommendedName>
        <fullName evidence="8">Holin</fullName>
    </recommendedName>
</protein>
<evidence type="ECO:0008006" key="8">
    <source>
        <dbReference type="Google" id="ProtNLM"/>
    </source>
</evidence>
<dbReference type="GeneID" id="93668941"/>
<sequence>MKQFLYISLICGMISGAGIFLHMPHYPTLILPRVVAIVGIISALITIKDKDINAMLKLGGVMINVIPLLGSMITPH</sequence>
<reference evidence="4 5" key="1">
    <citation type="journal article" date="2019" name="Sci. Transl. Med.">
        <title>Quorum sensing between bacterial species on the skin protects against epidermal injury in atopic dermatitis.</title>
        <authorList>
            <person name="Williams M.R."/>
        </authorList>
    </citation>
    <scope>NUCLEOTIDE SEQUENCE [LARGE SCALE GENOMIC DNA]</scope>
    <source>
        <strain evidence="4 5">H8</strain>
    </source>
</reference>
<accession>A0A0U1E9S7</accession>
<comment type="caution">
    <text evidence="4">The sequence shown here is derived from an EMBL/GenBank/DDBJ whole genome shotgun (WGS) entry which is preliminary data.</text>
</comment>
<evidence type="ECO:0000313" key="5">
    <source>
        <dbReference type="Proteomes" id="UP000291949"/>
    </source>
</evidence>
<evidence type="ECO:0000313" key="4">
    <source>
        <dbReference type="EMBL" id="TBW75550.1"/>
    </source>
</evidence>
<evidence type="ECO:0000313" key="2">
    <source>
        <dbReference type="EMBL" id="NMK55762.1"/>
    </source>
</evidence>
<evidence type="ECO:0000313" key="6">
    <source>
        <dbReference type="Proteomes" id="UP000538955"/>
    </source>
</evidence>
<dbReference type="EMBL" id="JABBLX010000075">
    <property type="protein sequence ID" value="NMK98922.1"/>
    <property type="molecule type" value="Genomic_DNA"/>
</dbReference>
<dbReference type="Proteomes" id="UP000550736">
    <property type="component" value="Unassembled WGS sequence"/>
</dbReference>
<dbReference type="eggNOG" id="ENOG50305BG">
    <property type="taxonomic scope" value="Bacteria"/>
</dbReference>
<dbReference type="Proteomes" id="UP000538955">
    <property type="component" value="Unassembled WGS sequence"/>
</dbReference>
<reference evidence="6 7" key="2">
    <citation type="submission" date="2020-04" db="EMBL/GenBank/DDBJ databases">
        <title>The Epidemiology and Molecular Characteristics of Linezolid-Resistant Staphylococcus capitis in Huashan Hospital, Shanghai.</title>
        <authorList>
            <person name="Ding L."/>
            <person name="Li P."/>
            <person name="Yang Y."/>
            <person name="Lin D."/>
            <person name="Xu X."/>
        </authorList>
    </citation>
    <scope>NUCLEOTIDE SEQUENCE [LARGE SCALE GENOMIC DNA]</scope>
    <source>
        <strain evidence="3 7">12-86</strain>
        <strain evidence="2 6">17-84</strain>
    </source>
</reference>
<keyword evidence="1" id="KW-0812">Transmembrane</keyword>